<accession>A0A5C6C817</accession>
<keyword evidence="2" id="KW-1185">Reference proteome</keyword>
<dbReference type="Proteomes" id="UP000316304">
    <property type="component" value="Unassembled WGS sequence"/>
</dbReference>
<protein>
    <submittedName>
        <fullName evidence="1">Uncharacterized protein</fullName>
    </submittedName>
</protein>
<sequence length="94" mass="10472">MHHGDQATLKRGIQSGVPRTIRLRGSGDSEIYFEFRKILVQNRSSREQVNSSALEKLARIAASPLQGGQNRQNAFHVICGLDPVLGCFLQINLR</sequence>
<proteinExistence type="predicted"/>
<evidence type="ECO:0000313" key="1">
    <source>
        <dbReference type="EMBL" id="TWU20292.1"/>
    </source>
</evidence>
<dbReference type="EMBL" id="SJPT01000009">
    <property type="protein sequence ID" value="TWU20292.1"/>
    <property type="molecule type" value="Genomic_DNA"/>
</dbReference>
<reference evidence="1 2" key="1">
    <citation type="submission" date="2019-02" db="EMBL/GenBank/DDBJ databases">
        <title>Deep-cultivation of Planctomycetes and their phenomic and genomic characterization uncovers novel biology.</title>
        <authorList>
            <person name="Wiegand S."/>
            <person name="Jogler M."/>
            <person name="Boedeker C."/>
            <person name="Pinto D."/>
            <person name="Vollmers J."/>
            <person name="Rivas-Marin E."/>
            <person name="Kohn T."/>
            <person name="Peeters S.H."/>
            <person name="Heuer A."/>
            <person name="Rast P."/>
            <person name="Oberbeckmann S."/>
            <person name="Bunk B."/>
            <person name="Jeske O."/>
            <person name="Meyerdierks A."/>
            <person name="Storesund J.E."/>
            <person name="Kallscheuer N."/>
            <person name="Luecker S."/>
            <person name="Lage O.M."/>
            <person name="Pohl T."/>
            <person name="Merkel B.J."/>
            <person name="Hornburger P."/>
            <person name="Mueller R.-W."/>
            <person name="Bruemmer F."/>
            <person name="Labrenz M."/>
            <person name="Spormann A.M."/>
            <person name="Op Den Camp H."/>
            <person name="Overmann J."/>
            <person name="Amann R."/>
            <person name="Jetten M.S.M."/>
            <person name="Mascher T."/>
            <person name="Medema M.H."/>
            <person name="Devos D.P."/>
            <person name="Kaster A.-K."/>
            <person name="Ovreas L."/>
            <person name="Rohde M."/>
            <person name="Galperin M.Y."/>
            <person name="Jogler C."/>
        </authorList>
    </citation>
    <scope>NUCLEOTIDE SEQUENCE [LARGE SCALE GENOMIC DNA]</scope>
    <source>
        <strain evidence="1 2">Pla52o</strain>
    </source>
</reference>
<evidence type="ECO:0000313" key="2">
    <source>
        <dbReference type="Proteomes" id="UP000316304"/>
    </source>
</evidence>
<name>A0A5C6C817_9BACT</name>
<comment type="caution">
    <text evidence="1">The sequence shown here is derived from an EMBL/GenBank/DDBJ whole genome shotgun (WGS) entry which is preliminary data.</text>
</comment>
<gene>
    <name evidence="1" type="ORF">Pla52o_48110</name>
</gene>
<organism evidence="1 2">
    <name type="scientific">Novipirellula galeiformis</name>
    <dbReference type="NCBI Taxonomy" id="2528004"/>
    <lineage>
        <taxon>Bacteria</taxon>
        <taxon>Pseudomonadati</taxon>
        <taxon>Planctomycetota</taxon>
        <taxon>Planctomycetia</taxon>
        <taxon>Pirellulales</taxon>
        <taxon>Pirellulaceae</taxon>
        <taxon>Novipirellula</taxon>
    </lineage>
</organism>
<dbReference type="AlphaFoldDB" id="A0A5C6C817"/>